<evidence type="ECO:0000313" key="3">
    <source>
        <dbReference type="EMBL" id="KAK1363784.1"/>
    </source>
</evidence>
<reference evidence="3" key="2">
    <citation type="submission" date="2023-05" db="EMBL/GenBank/DDBJ databases">
        <authorList>
            <person name="Schelkunov M.I."/>
        </authorList>
    </citation>
    <scope>NUCLEOTIDE SEQUENCE</scope>
    <source>
        <strain evidence="3">Hsosn_3</strain>
        <tissue evidence="3">Leaf</tissue>
    </source>
</reference>
<dbReference type="InterPro" id="IPR005162">
    <property type="entry name" value="Retrotrans_gag_dom"/>
</dbReference>
<dbReference type="EMBL" id="JAUIZM010000009">
    <property type="protein sequence ID" value="KAK1363784.1"/>
    <property type="molecule type" value="Genomic_DNA"/>
</dbReference>
<dbReference type="Pfam" id="PF03732">
    <property type="entry name" value="Retrotrans_gag"/>
    <property type="match status" value="1"/>
</dbReference>
<dbReference type="SUPFAM" id="SSF50630">
    <property type="entry name" value="Acid proteases"/>
    <property type="match status" value="1"/>
</dbReference>
<evidence type="ECO:0000259" key="2">
    <source>
        <dbReference type="Pfam" id="PF03732"/>
    </source>
</evidence>
<feature type="domain" description="Retrotransposon gag" evidence="2">
    <location>
        <begin position="37"/>
        <end position="91"/>
    </location>
</feature>
<dbReference type="PANTHER" id="PTHR33240">
    <property type="entry name" value="OS08G0508500 PROTEIN"/>
    <property type="match status" value="1"/>
</dbReference>
<dbReference type="InterPro" id="IPR021109">
    <property type="entry name" value="Peptidase_aspartic_dom_sf"/>
</dbReference>
<proteinExistence type="predicted"/>
<evidence type="ECO:0000256" key="1">
    <source>
        <dbReference type="SAM" id="MobiDB-lite"/>
    </source>
</evidence>
<dbReference type="PANTHER" id="PTHR33240:SF17">
    <property type="entry name" value="EUKARYOTIC PEPTIDE CHAIN RELEASE FACTOR GTP-BINDING SUBUNIT-LIKE"/>
    <property type="match status" value="1"/>
</dbReference>
<dbReference type="AlphaFoldDB" id="A0AAD8M8N4"/>
<protein>
    <recommendedName>
        <fullName evidence="2">Retrotransposon gag domain-containing protein</fullName>
    </recommendedName>
</protein>
<feature type="region of interest" description="Disordered" evidence="1">
    <location>
        <begin position="128"/>
        <end position="176"/>
    </location>
</feature>
<feature type="compositionally biased region" description="Basic and acidic residues" evidence="1">
    <location>
        <begin position="145"/>
        <end position="166"/>
    </location>
</feature>
<dbReference type="Gene3D" id="2.40.70.10">
    <property type="entry name" value="Acid Proteases"/>
    <property type="match status" value="1"/>
</dbReference>
<dbReference type="CDD" id="cd00303">
    <property type="entry name" value="retropepsin_like"/>
    <property type="match status" value="1"/>
</dbReference>
<comment type="caution">
    <text evidence="3">The sequence shown here is derived from an EMBL/GenBank/DDBJ whole genome shotgun (WGS) entry which is preliminary data.</text>
</comment>
<organism evidence="3 4">
    <name type="scientific">Heracleum sosnowskyi</name>
    <dbReference type="NCBI Taxonomy" id="360622"/>
    <lineage>
        <taxon>Eukaryota</taxon>
        <taxon>Viridiplantae</taxon>
        <taxon>Streptophyta</taxon>
        <taxon>Embryophyta</taxon>
        <taxon>Tracheophyta</taxon>
        <taxon>Spermatophyta</taxon>
        <taxon>Magnoliopsida</taxon>
        <taxon>eudicotyledons</taxon>
        <taxon>Gunneridae</taxon>
        <taxon>Pentapetalae</taxon>
        <taxon>asterids</taxon>
        <taxon>campanulids</taxon>
        <taxon>Apiales</taxon>
        <taxon>Apiaceae</taxon>
        <taxon>Apioideae</taxon>
        <taxon>apioid superclade</taxon>
        <taxon>Tordylieae</taxon>
        <taxon>Tordyliinae</taxon>
        <taxon>Heracleum</taxon>
    </lineage>
</organism>
<reference evidence="3" key="1">
    <citation type="submission" date="2023-02" db="EMBL/GenBank/DDBJ databases">
        <title>Genome of toxic invasive species Heracleum sosnowskyi carries increased number of genes despite the absence of recent whole-genome duplications.</title>
        <authorList>
            <person name="Schelkunov M."/>
            <person name="Shtratnikova V."/>
            <person name="Makarenko M."/>
            <person name="Klepikova A."/>
            <person name="Omelchenko D."/>
            <person name="Novikova G."/>
            <person name="Obukhova E."/>
            <person name="Bogdanov V."/>
            <person name="Penin A."/>
            <person name="Logacheva M."/>
        </authorList>
    </citation>
    <scope>NUCLEOTIDE SEQUENCE</scope>
    <source>
        <strain evidence="3">Hsosn_3</strain>
        <tissue evidence="3">Leaf</tissue>
    </source>
</reference>
<name>A0AAD8M8N4_9APIA</name>
<keyword evidence="4" id="KW-1185">Reference proteome</keyword>
<evidence type="ECO:0000313" key="4">
    <source>
        <dbReference type="Proteomes" id="UP001237642"/>
    </source>
</evidence>
<dbReference type="Proteomes" id="UP001237642">
    <property type="component" value="Unassembled WGS sequence"/>
</dbReference>
<gene>
    <name evidence="3" type="ORF">POM88_039345</name>
</gene>
<sequence length="373" mass="41906">MPTIKSYDGTGDPANHVRTFSNALFLQPTNDVVKCRAFPQTLAGMAQRWYSRLPPNSIGSFKELSKAFINQFVSKKVPDLEDKVAMIALQQGTTDDHFKRSLAKHPPESMLKLQDRAGKYIKAEESMRKYEPAAGGSGNTKKRKETQEYDVKEKYPRTSKDSESPPKKNNFGPRNQNQFCRFHKEVGHDTDDCRQLKDEIEFLIRRGKLDKFTKDGNRGNQRGNYDDPLVIIPVIGNSETKRVLVDNGASVDILFHDAFIKMGYTDSQLTPSNMPIYGFNGVESKVEGTIQLPMTMGQGSKTTTQMLNFIVIKATSTYNAILGRTGLHAFKAVASSYHLKIKFPTRNGIGEERGDQKMDRSCYVASLRPDETG</sequence>
<accession>A0AAD8M8N4</accession>